<organism evidence="8 9">
    <name type="scientific">Pseudovibrio axinellae</name>
    <dbReference type="NCBI Taxonomy" id="989403"/>
    <lineage>
        <taxon>Bacteria</taxon>
        <taxon>Pseudomonadati</taxon>
        <taxon>Pseudomonadota</taxon>
        <taxon>Alphaproteobacteria</taxon>
        <taxon>Hyphomicrobiales</taxon>
        <taxon>Stappiaceae</taxon>
        <taxon>Pseudovibrio</taxon>
    </lineage>
</organism>
<proteinExistence type="inferred from homology"/>
<evidence type="ECO:0000256" key="6">
    <source>
        <dbReference type="ARBA" id="ARBA00047422"/>
    </source>
</evidence>
<evidence type="ECO:0000256" key="7">
    <source>
        <dbReference type="PROSITE-ProRule" id="PRU01016"/>
    </source>
</evidence>
<dbReference type="EMBL" id="LMCB01000030">
    <property type="protein sequence ID" value="KZL17650.1"/>
    <property type="molecule type" value="Genomic_DNA"/>
</dbReference>
<dbReference type="RefSeq" id="WP_068007408.1">
    <property type="nucleotide sequence ID" value="NZ_FOFM01000010.1"/>
</dbReference>
<dbReference type="GO" id="GO:0003886">
    <property type="term" value="F:DNA (cytosine-5-)-methyltransferase activity"/>
    <property type="evidence" value="ECO:0007669"/>
    <property type="project" value="UniProtKB-EC"/>
</dbReference>
<dbReference type="InterPro" id="IPR001525">
    <property type="entry name" value="C5_MeTfrase"/>
</dbReference>
<dbReference type="InterPro" id="IPR050390">
    <property type="entry name" value="C5-Methyltransferase"/>
</dbReference>
<accession>A0A165XF67</accession>
<dbReference type="GO" id="GO:0003677">
    <property type="term" value="F:DNA binding"/>
    <property type="evidence" value="ECO:0007669"/>
    <property type="project" value="TreeGrafter"/>
</dbReference>
<name>A0A165XF67_9HYPH</name>
<dbReference type="STRING" id="989403.SAMN05421798_11096"/>
<dbReference type="PRINTS" id="PR00105">
    <property type="entry name" value="C5METTRFRASE"/>
</dbReference>
<dbReference type="Pfam" id="PF00145">
    <property type="entry name" value="DNA_methylase"/>
    <property type="match status" value="1"/>
</dbReference>
<dbReference type="PANTHER" id="PTHR10629">
    <property type="entry name" value="CYTOSINE-SPECIFIC METHYLTRANSFERASE"/>
    <property type="match status" value="1"/>
</dbReference>
<keyword evidence="9" id="KW-1185">Reference proteome</keyword>
<feature type="active site" evidence="7">
    <location>
        <position position="94"/>
    </location>
</feature>
<keyword evidence="2 7" id="KW-0489">Methyltransferase</keyword>
<evidence type="ECO:0000313" key="9">
    <source>
        <dbReference type="Proteomes" id="UP000076577"/>
    </source>
</evidence>
<keyword evidence="5" id="KW-0680">Restriction system</keyword>
<evidence type="ECO:0000256" key="2">
    <source>
        <dbReference type="ARBA" id="ARBA00022603"/>
    </source>
</evidence>
<dbReference type="PANTHER" id="PTHR10629:SF52">
    <property type="entry name" value="DNA (CYTOSINE-5)-METHYLTRANSFERASE 1"/>
    <property type="match status" value="1"/>
</dbReference>
<gene>
    <name evidence="8" type="primary">bspRIM</name>
    <name evidence="8" type="ORF">PsAD2_02986</name>
</gene>
<dbReference type="Gene3D" id="3.40.50.150">
    <property type="entry name" value="Vaccinia Virus protein VP39"/>
    <property type="match status" value="1"/>
</dbReference>
<dbReference type="SUPFAM" id="SSF53335">
    <property type="entry name" value="S-adenosyl-L-methionine-dependent methyltransferases"/>
    <property type="match status" value="1"/>
</dbReference>
<dbReference type="EC" id="2.1.1.37" evidence="1"/>
<evidence type="ECO:0000256" key="1">
    <source>
        <dbReference type="ARBA" id="ARBA00011975"/>
    </source>
</evidence>
<dbReference type="GO" id="GO:0009307">
    <property type="term" value="P:DNA restriction-modification system"/>
    <property type="evidence" value="ECO:0007669"/>
    <property type="project" value="UniProtKB-KW"/>
</dbReference>
<dbReference type="OrthoDB" id="9813719at2"/>
<comment type="caution">
    <text evidence="8">The sequence shown here is derived from an EMBL/GenBank/DDBJ whole genome shotgun (WGS) entry which is preliminary data.</text>
</comment>
<evidence type="ECO:0000313" key="8">
    <source>
        <dbReference type="EMBL" id="KZL17650.1"/>
    </source>
</evidence>
<dbReference type="AlphaFoldDB" id="A0A165XF67"/>
<dbReference type="InterPro" id="IPR029063">
    <property type="entry name" value="SAM-dependent_MTases_sf"/>
</dbReference>
<evidence type="ECO:0000256" key="5">
    <source>
        <dbReference type="ARBA" id="ARBA00022747"/>
    </source>
</evidence>
<comment type="similarity">
    <text evidence="7">Belongs to the class I-like SAM-binding methyltransferase superfamily. C5-methyltransferase family.</text>
</comment>
<protein>
    <recommendedName>
        <fullName evidence="1">DNA (cytosine-5-)-methyltransferase</fullName>
        <ecNumber evidence="1">2.1.1.37</ecNumber>
    </recommendedName>
</protein>
<keyword evidence="3 7" id="KW-0808">Transferase</keyword>
<reference evidence="8 9" key="1">
    <citation type="journal article" date="2016" name="Front. Microbiol.">
        <title>Comparative Genomic Analysis Reveals a Diverse Repertoire of Genes Involved in Prokaryote-Eukaryote Interactions within the Pseudovibrio Genus.</title>
        <authorList>
            <person name="Romano S."/>
            <person name="Fernandez-Guerra A."/>
            <person name="Reen F.J."/>
            <person name="Glockner F.O."/>
            <person name="Crowley S.P."/>
            <person name="O'Sullivan O."/>
            <person name="Cotter P.D."/>
            <person name="Adams C."/>
            <person name="Dobson A.D."/>
            <person name="O'Gara F."/>
        </authorList>
    </citation>
    <scope>NUCLEOTIDE SEQUENCE [LARGE SCALE GENOMIC DNA]</scope>
    <source>
        <strain evidence="8 9">Ad2</strain>
    </source>
</reference>
<dbReference type="PATRIC" id="fig|989403.3.peg.3201"/>
<comment type="catalytic activity">
    <reaction evidence="6">
        <text>a 2'-deoxycytidine in DNA + S-adenosyl-L-methionine = a 5-methyl-2'-deoxycytidine in DNA + S-adenosyl-L-homocysteine + H(+)</text>
        <dbReference type="Rhea" id="RHEA:13681"/>
        <dbReference type="Rhea" id="RHEA-COMP:11369"/>
        <dbReference type="Rhea" id="RHEA-COMP:11370"/>
        <dbReference type="ChEBI" id="CHEBI:15378"/>
        <dbReference type="ChEBI" id="CHEBI:57856"/>
        <dbReference type="ChEBI" id="CHEBI:59789"/>
        <dbReference type="ChEBI" id="CHEBI:85452"/>
        <dbReference type="ChEBI" id="CHEBI:85454"/>
        <dbReference type="EC" id="2.1.1.37"/>
    </reaction>
</comment>
<evidence type="ECO:0000256" key="3">
    <source>
        <dbReference type="ARBA" id="ARBA00022679"/>
    </source>
</evidence>
<dbReference type="PROSITE" id="PS51679">
    <property type="entry name" value="SAM_MT_C5"/>
    <property type="match status" value="1"/>
</dbReference>
<dbReference type="GO" id="GO:0044027">
    <property type="term" value="P:negative regulation of gene expression via chromosomal CpG island methylation"/>
    <property type="evidence" value="ECO:0007669"/>
    <property type="project" value="TreeGrafter"/>
</dbReference>
<dbReference type="Proteomes" id="UP000076577">
    <property type="component" value="Unassembled WGS sequence"/>
</dbReference>
<evidence type="ECO:0000256" key="4">
    <source>
        <dbReference type="ARBA" id="ARBA00022691"/>
    </source>
</evidence>
<sequence>MQDLFQFESFQSPVYPHEELIIDAFAGGGGASTGIEQALGRSPDIAINHCDKALAMHAQNHPDTIHLTESVWDVDLKTHTNGRPVGLLWASPDCRHFSRAGGKRILSPEVRMLAWSIVHFCQKLKAKRPRVIMVENVVEFKGWGPLDDEGNQIKSRAGETFEQWCEALRKLGYKLEVRVLRASDYGAPTIRKRLFIIARRDGKPIVWPAPTHGDPNKAEFVGSGLRPWRTAAECIDWSIPCKSIFNRKKPLVPKTMKRIAAGIQKFVIDAQEPFILNMSHGGRLEPLRRPMTTIKTEKGGCRALVIPCVDRQYGNSKCADITDPLGTVTAGGGGGSALVAAFLHKYYGQKRDGEIRGHLPDSPLHTLTTARRYGLVTSHLTMMRGSCKHGRSVDQPMPTNTAGGNHIAEVRSFLTAYYGTSVGQKLSRPIGTTTTKDRFGLVSVEISGEPYVITDIGMRMLTSRELYRANGYPEGHIIDFEHNGKPFSKEEQVAKCGNGVPPPWAKALSQANCPEMIVRAEAA</sequence>
<keyword evidence="4 7" id="KW-0949">S-adenosyl-L-methionine</keyword>
<dbReference type="GO" id="GO:0032259">
    <property type="term" value="P:methylation"/>
    <property type="evidence" value="ECO:0007669"/>
    <property type="project" value="UniProtKB-KW"/>
</dbReference>